<evidence type="ECO:0000313" key="4">
    <source>
        <dbReference type="EMBL" id="KAF2083502.1"/>
    </source>
</evidence>
<dbReference type="InterPro" id="IPR055528">
    <property type="entry name" value="DUF7102"/>
</dbReference>
<feature type="region of interest" description="Disordered" evidence="1">
    <location>
        <begin position="254"/>
        <end position="286"/>
    </location>
</feature>
<evidence type="ECO:0000313" key="5">
    <source>
        <dbReference type="Proteomes" id="UP000799776"/>
    </source>
</evidence>
<evidence type="ECO:0000259" key="3">
    <source>
        <dbReference type="Pfam" id="PF23395"/>
    </source>
</evidence>
<dbReference type="Pfam" id="PF23394">
    <property type="entry name" value="DUF7102"/>
    <property type="match status" value="1"/>
</dbReference>
<feature type="compositionally biased region" description="Low complexity" evidence="1">
    <location>
        <begin position="859"/>
        <end position="879"/>
    </location>
</feature>
<organism evidence="4 5">
    <name type="scientific">Saccharata proteae CBS 121410</name>
    <dbReference type="NCBI Taxonomy" id="1314787"/>
    <lineage>
        <taxon>Eukaryota</taxon>
        <taxon>Fungi</taxon>
        <taxon>Dikarya</taxon>
        <taxon>Ascomycota</taxon>
        <taxon>Pezizomycotina</taxon>
        <taxon>Dothideomycetes</taxon>
        <taxon>Dothideomycetes incertae sedis</taxon>
        <taxon>Botryosphaeriales</taxon>
        <taxon>Saccharataceae</taxon>
        <taxon>Saccharata</taxon>
    </lineage>
</organism>
<dbReference type="InterPro" id="IPR057559">
    <property type="entry name" value="SAM_6"/>
</dbReference>
<dbReference type="AlphaFoldDB" id="A0A9P4HMW6"/>
<feature type="non-terminal residue" evidence="4">
    <location>
        <position position="928"/>
    </location>
</feature>
<feature type="non-terminal residue" evidence="4">
    <location>
        <position position="1"/>
    </location>
</feature>
<dbReference type="OrthoDB" id="3647246at2759"/>
<dbReference type="Proteomes" id="UP000799776">
    <property type="component" value="Unassembled WGS sequence"/>
</dbReference>
<protein>
    <submittedName>
        <fullName evidence="4">Uncharacterized protein</fullName>
    </submittedName>
</protein>
<evidence type="ECO:0000256" key="1">
    <source>
        <dbReference type="SAM" id="MobiDB-lite"/>
    </source>
</evidence>
<feature type="compositionally biased region" description="Pro residues" evidence="1">
    <location>
        <begin position="640"/>
        <end position="653"/>
    </location>
</feature>
<evidence type="ECO:0000259" key="2">
    <source>
        <dbReference type="Pfam" id="PF23394"/>
    </source>
</evidence>
<dbReference type="EMBL" id="ML978776">
    <property type="protein sequence ID" value="KAF2083502.1"/>
    <property type="molecule type" value="Genomic_DNA"/>
</dbReference>
<accession>A0A9P4HMW6</accession>
<sequence length="928" mass="102114">EPSVLEYARYHGICADYVSDRPLDPDQFPTPPIFLLQDFEDPPYAIAVRLPPGFSSNERLGVGAAAMGLLKVACKMPDLPPPDELVPDVFPSLRELKQELPLLKTDVEMDMLNWAKPAKPDFGSVNLPFEHVDEENDEGISWPKRYYDVSGEQQVRIEAERLAVSKDILRFLQNSLKVGYGPEDEQQVIEANLTYKRRKNFEPVTPPLMPLTPPQTPFELSSGTGRLELLSESTDSVANEARLLEEQLIHKDRIASSRTSSDPMLLDDPGSPLRLTDDSMSSTPAKRRISDLRVEGPLTPPIISSGATKKLKTVSFPEMLHEYIPDLPSHFERGDDLLGSGNSFDAFFEEHVVPLAGEATRKTEQEQLQEVDTTRRVEVPVLDFTLPPAPWDAYTPKMRGKMREGLSELCIQKQLLSRCRKEEFKGMETWHGIAKIERVLPWSPFPSQLGKMSITESISEVKMLAKIVGDSTPGDIVDSASMIWKPDGLRILDESDDDDEDELQVGEYQDVDVETQDMRALLKRRNLELLEKQGQQTETAQQNLPLNPSINTAVADPVASIPSTGRDALFGGMFSASSAISKFMHARSGQKPGSAKADTKTKEVPTTPPGPEPTVAAPSDPALAQHTAVPRSRSYHRAPLPAPPSPTQLPPRPLILSSTIYTRRSLLRSLKTLYPSAQLIERDFNTSTPSAREADLLLSPGTGIVVASLQKIKQRALPGQPPSSSTDFRIHIRALAERYERLFVLVSEDGLRADDAFGAETVPITPRALDQGDCTALGELIAYVASLDNVVDISITYVGGGVQELARWIVGLVVRYGVEAGEVKLLQDETLWELFLRRAGLNAFAAQVVLASLKPASDTTLSPHTATAASSSDPDKSPSTTLSGLAAFVRMGAAERIKRFETVFGGRRVLQRLGTVLDQRWLSAADGF</sequence>
<gene>
    <name evidence="4" type="ORF">K490DRAFT_19400</name>
</gene>
<feature type="domain" description="DUF7102" evidence="2">
    <location>
        <begin position="654"/>
        <end position="819"/>
    </location>
</feature>
<proteinExistence type="predicted"/>
<keyword evidence="5" id="KW-1185">Reference proteome</keyword>
<name>A0A9P4HMW6_9PEZI</name>
<comment type="caution">
    <text evidence="4">The sequence shown here is derived from an EMBL/GenBank/DDBJ whole genome shotgun (WGS) entry which is preliminary data.</text>
</comment>
<feature type="region of interest" description="Disordered" evidence="1">
    <location>
        <begin position="858"/>
        <end position="879"/>
    </location>
</feature>
<reference evidence="4" key="1">
    <citation type="journal article" date="2020" name="Stud. Mycol.">
        <title>101 Dothideomycetes genomes: a test case for predicting lifestyles and emergence of pathogens.</title>
        <authorList>
            <person name="Haridas S."/>
            <person name="Albert R."/>
            <person name="Binder M."/>
            <person name="Bloem J."/>
            <person name="Labutti K."/>
            <person name="Salamov A."/>
            <person name="Andreopoulos B."/>
            <person name="Baker S."/>
            <person name="Barry K."/>
            <person name="Bills G."/>
            <person name="Bluhm B."/>
            <person name="Cannon C."/>
            <person name="Castanera R."/>
            <person name="Culley D."/>
            <person name="Daum C."/>
            <person name="Ezra D."/>
            <person name="Gonzalez J."/>
            <person name="Henrissat B."/>
            <person name="Kuo A."/>
            <person name="Liang C."/>
            <person name="Lipzen A."/>
            <person name="Lutzoni F."/>
            <person name="Magnuson J."/>
            <person name="Mondo S."/>
            <person name="Nolan M."/>
            <person name="Ohm R."/>
            <person name="Pangilinan J."/>
            <person name="Park H.-J."/>
            <person name="Ramirez L."/>
            <person name="Alfaro M."/>
            <person name="Sun H."/>
            <person name="Tritt A."/>
            <person name="Yoshinaga Y."/>
            <person name="Zwiers L.-H."/>
            <person name="Turgeon B."/>
            <person name="Goodwin S."/>
            <person name="Spatafora J."/>
            <person name="Crous P."/>
            <person name="Grigoriev I."/>
        </authorList>
    </citation>
    <scope>NUCLEOTIDE SEQUENCE</scope>
    <source>
        <strain evidence="4">CBS 121410</strain>
    </source>
</reference>
<dbReference type="Pfam" id="PF23395">
    <property type="entry name" value="SAM_6"/>
    <property type="match status" value="1"/>
</dbReference>
<feature type="domain" description="SAM-like" evidence="3">
    <location>
        <begin position="826"/>
        <end position="916"/>
    </location>
</feature>
<feature type="region of interest" description="Disordered" evidence="1">
    <location>
        <begin position="585"/>
        <end position="653"/>
    </location>
</feature>